<comment type="caution">
    <text evidence="2">The sequence shown here is derived from an EMBL/GenBank/DDBJ whole genome shotgun (WGS) entry which is preliminary data.</text>
</comment>
<dbReference type="Proteomes" id="UP000265515">
    <property type="component" value="Unassembled WGS sequence"/>
</dbReference>
<dbReference type="EMBL" id="BFEA01000112">
    <property type="protein sequence ID" value="GBG69309.1"/>
    <property type="molecule type" value="Genomic_DNA"/>
</dbReference>
<dbReference type="AlphaFoldDB" id="A0A388KGZ0"/>
<dbReference type="Gramene" id="GBG69309">
    <property type="protein sequence ID" value="GBG69309"/>
    <property type="gene ID" value="CBR_g4008"/>
</dbReference>
<gene>
    <name evidence="2" type="ORF">CBR_g4008</name>
</gene>
<feature type="compositionally biased region" description="Polar residues" evidence="1">
    <location>
        <begin position="291"/>
        <end position="307"/>
    </location>
</feature>
<dbReference type="STRING" id="69332.A0A388KGZ0"/>
<name>A0A388KGZ0_CHABU</name>
<feature type="region of interest" description="Disordered" evidence="1">
    <location>
        <begin position="283"/>
        <end position="401"/>
    </location>
</feature>
<feature type="compositionally biased region" description="Polar residues" evidence="1">
    <location>
        <begin position="354"/>
        <end position="370"/>
    </location>
</feature>
<evidence type="ECO:0000313" key="3">
    <source>
        <dbReference type="Proteomes" id="UP000265515"/>
    </source>
</evidence>
<keyword evidence="3" id="KW-1185">Reference proteome</keyword>
<feature type="region of interest" description="Disordered" evidence="1">
    <location>
        <begin position="1"/>
        <end position="26"/>
    </location>
</feature>
<reference evidence="2 3" key="1">
    <citation type="journal article" date="2018" name="Cell">
        <title>The Chara Genome: Secondary Complexity and Implications for Plant Terrestrialization.</title>
        <authorList>
            <person name="Nishiyama T."/>
            <person name="Sakayama H."/>
            <person name="Vries J.D."/>
            <person name="Buschmann H."/>
            <person name="Saint-Marcoux D."/>
            <person name="Ullrich K.K."/>
            <person name="Haas F.B."/>
            <person name="Vanderstraeten L."/>
            <person name="Becker D."/>
            <person name="Lang D."/>
            <person name="Vosolsobe S."/>
            <person name="Rombauts S."/>
            <person name="Wilhelmsson P.K.I."/>
            <person name="Janitza P."/>
            <person name="Kern R."/>
            <person name="Heyl A."/>
            <person name="Rumpler F."/>
            <person name="Villalobos L.I.A.C."/>
            <person name="Clay J.M."/>
            <person name="Skokan R."/>
            <person name="Toyoda A."/>
            <person name="Suzuki Y."/>
            <person name="Kagoshima H."/>
            <person name="Schijlen E."/>
            <person name="Tajeshwar N."/>
            <person name="Catarino B."/>
            <person name="Hetherington A.J."/>
            <person name="Saltykova A."/>
            <person name="Bonnot C."/>
            <person name="Breuninger H."/>
            <person name="Symeonidi A."/>
            <person name="Radhakrishnan G.V."/>
            <person name="Van Nieuwerburgh F."/>
            <person name="Deforce D."/>
            <person name="Chang C."/>
            <person name="Karol K.G."/>
            <person name="Hedrich R."/>
            <person name="Ulvskov P."/>
            <person name="Glockner G."/>
            <person name="Delwiche C.F."/>
            <person name="Petrasek J."/>
            <person name="Van de Peer Y."/>
            <person name="Friml J."/>
            <person name="Beilby M."/>
            <person name="Dolan L."/>
            <person name="Kohara Y."/>
            <person name="Sugano S."/>
            <person name="Fujiyama A."/>
            <person name="Delaux P.-M."/>
            <person name="Quint M."/>
            <person name="TheiBen G."/>
            <person name="Hagemann M."/>
            <person name="Harholt J."/>
            <person name="Dunand C."/>
            <person name="Zachgo S."/>
            <person name="Langdale J."/>
            <person name="Maumus F."/>
            <person name="Straeten D.V.D."/>
            <person name="Gould S.B."/>
            <person name="Rensing S.A."/>
        </authorList>
    </citation>
    <scope>NUCLEOTIDE SEQUENCE [LARGE SCALE GENOMIC DNA]</scope>
    <source>
        <strain evidence="2 3">S276</strain>
    </source>
</reference>
<sequence length="498" mass="57040">MAEVDRAPHGQHSRARSPPGHSDIPVSDEDRLRLLISKCYDDGILPEKFRHGEWKIEGGIKTFVVNPRLDELTMNWLKERTVTIIFQGAARDLPMKLREDLIRAYENGWYRQRIFDRTIKRGRVHAEGPNVVSYVEKSREVAQWMIAKSEDSVVIRGIEYNMIFKPWLTKTELEERRRLEDDSKFWVMTIWVPLRAMFHVESMIETSMGHVINSLPPEQDKTRPKPMNLKFDLVREAEENFEAELPIRLGNEVLQIKFVCKHTPWCTRCRWWYHTSEEGCPRVEEDGAEGNSGQRQGDNFSNRSQGPTEDRHIRTAAREAFPRQEGQDRQERPGTVGPSRIQGASQDARRGTAGQLSARATRSAAPQFSRGSGGVVQDRNKGDASRDLPRSHASGREHVVHQQGQFLPPQQMPNAGFHPYIPPWGPMGWQGMGYQQHNPVLSINLPQFYNIYGTGQGLNYLAHDVGRRDLMVDYGGADHRARIRQGDDASRARGHQMV</sequence>
<protein>
    <submittedName>
        <fullName evidence="2">Uncharacterized protein</fullName>
    </submittedName>
</protein>
<accession>A0A388KGZ0</accession>
<evidence type="ECO:0000313" key="2">
    <source>
        <dbReference type="EMBL" id="GBG69309.1"/>
    </source>
</evidence>
<feature type="compositionally biased region" description="Basic and acidic residues" evidence="1">
    <location>
        <begin position="308"/>
        <end position="332"/>
    </location>
</feature>
<proteinExistence type="predicted"/>
<organism evidence="2 3">
    <name type="scientific">Chara braunii</name>
    <name type="common">Braun's stonewort</name>
    <dbReference type="NCBI Taxonomy" id="69332"/>
    <lineage>
        <taxon>Eukaryota</taxon>
        <taxon>Viridiplantae</taxon>
        <taxon>Streptophyta</taxon>
        <taxon>Charophyceae</taxon>
        <taxon>Charales</taxon>
        <taxon>Characeae</taxon>
        <taxon>Chara</taxon>
    </lineage>
</organism>
<evidence type="ECO:0000256" key="1">
    <source>
        <dbReference type="SAM" id="MobiDB-lite"/>
    </source>
</evidence>
<feature type="compositionally biased region" description="Basic and acidic residues" evidence="1">
    <location>
        <begin position="378"/>
        <end position="400"/>
    </location>
</feature>